<evidence type="ECO:0000313" key="3">
    <source>
        <dbReference type="Proteomes" id="UP000827754"/>
    </source>
</evidence>
<proteinExistence type="predicted"/>
<evidence type="ECO:0000313" key="2">
    <source>
        <dbReference type="EMBL" id="UAW53159.1"/>
    </source>
</evidence>
<keyword evidence="1" id="KW-1133">Transmembrane helix</keyword>
<sequence>MDILKSIWASPFWDSPASAFVPTTLIISFFIYTEWRERRTLRLSRKAFADGWDPKKNALFRHKWFPFMTCRVDFYSNSPNDKFTPSVFVQRNGGRYVEMPACVLRYRYTEIKQ</sequence>
<dbReference type="Proteomes" id="UP000827754">
    <property type="component" value="Segment"/>
</dbReference>
<reference evidence="2 3" key="1">
    <citation type="submission" date="2021-06" db="EMBL/GenBank/DDBJ databases">
        <title>Complete genome sequence of Erwinia phage pEa_SNUABM_30.</title>
        <authorList>
            <person name="Kim S.G."/>
            <person name="Park S.C."/>
        </authorList>
    </citation>
    <scope>NUCLEOTIDE SEQUENCE [LARGE SCALE GENOMIC DNA]</scope>
</reference>
<feature type="transmembrane region" description="Helical" evidence="1">
    <location>
        <begin position="17"/>
        <end position="35"/>
    </location>
</feature>
<accession>A0AAE8XMG5</accession>
<name>A0AAE8XMG5_9CAUD</name>
<keyword evidence="3" id="KW-1185">Reference proteome</keyword>
<keyword evidence="1" id="KW-0812">Transmembrane</keyword>
<evidence type="ECO:0000256" key="1">
    <source>
        <dbReference type="SAM" id="Phobius"/>
    </source>
</evidence>
<protein>
    <submittedName>
        <fullName evidence="2">Uncharacterized protein</fullName>
    </submittedName>
</protein>
<organism evidence="2 3">
    <name type="scientific">Erwinia phage pEa_SNUABM_30</name>
    <dbReference type="NCBI Taxonomy" id="2869553"/>
    <lineage>
        <taxon>Viruses</taxon>
        <taxon>Duplodnaviria</taxon>
        <taxon>Heunggongvirae</taxon>
        <taxon>Uroviricota</taxon>
        <taxon>Caudoviricetes</taxon>
        <taxon>Alexandravirus</taxon>
        <taxon>Alexandravirus SNUABM30</taxon>
    </lineage>
</organism>
<keyword evidence="1" id="KW-0472">Membrane</keyword>
<gene>
    <name evidence="2" type="ORF">pEaSNUABM30_00041</name>
</gene>
<dbReference type="EMBL" id="MZ443778">
    <property type="protein sequence ID" value="UAW53159.1"/>
    <property type="molecule type" value="Genomic_DNA"/>
</dbReference>